<dbReference type="AlphaFoldDB" id="A0AAD7N645"/>
<dbReference type="Proteomes" id="UP001215280">
    <property type="component" value="Unassembled WGS sequence"/>
</dbReference>
<reference evidence="1" key="1">
    <citation type="submission" date="2023-03" db="EMBL/GenBank/DDBJ databases">
        <title>Massive genome expansion in bonnet fungi (Mycena s.s.) driven by repeated elements and novel gene families across ecological guilds.</title>
        <authorList>
            <consortium name="Lawrence Berkeley National Laboratory"/>
            <person name="Harder C.B."/>
            <person name="Miyauchi S."/>
            <person name="Viragh M."/>
            <person name="Kuo A."/>
            <person name="Thoen E."/>
            <person name="Andreopoulos B."/>
            <person name="Lu D."/>
            <person name="Skrede I."/>
            <person name="Drula E."/>
            <person name="Henrissat B."/>
            <person name="Morin E."/>
            <person name="Kohler A."/>
            <person name="Barry K."/>
            <person name="LaButti K."/>
            <person name="Morin E."/>
            <person name="Salamov A."/>
            <person name="Lipzen A."/>
            <person name="Mereny Z."/>
            <person name="Hegedus B."/>
            <person name="Baldrian P."/>
            <person name="Stursova M."/>
            <person name="Weitz H."/>
            <person name="Taylor A."/>
            <person name="Grigoriev I.V."/>
            <person name="Nagy L.G."/>
            <person name="Martin F."/>
            <person name="Kauserud H."/>
        </authorList>
    </citation>
    <scope>NUCLEOTIDE SEQUENCE</scope>
    <source>
        <strain evidence="1">CBHHK188m</strain>
    </source>
</reference>
<organism evidence="1 2">
    <name type="scientific">Mycena maculata</name>
    <dbReference type="NCBI Taxonomy" id="230809"/>
    <lineage>
        <taxon>Eukaryota</taxon>
        <taxon>Fungi</taxon>
        <taxon>Dikarya</taxon>
        <taxon>Basidiomycota</taxon>
        <taxon>Agaricomycotina</taxon>
        <taxon>Agaricomycetes</taxon>
        <taxon>Agaricomycetidae</taxon>
        <taxon>Agaricales</taxon>
        <taxon>Marasmiineae</taxon>
        <taxon>Mycenaceae</taxon>
        <taxon>Mycena</taxon>
    </lineage>
</organism>
<protein>
    <submittedName>
        <fullName evidence="1">Uncharacterized protein</fullName>
    </submittedName>
</protein>
<keyword evidence="2" id="KW-1185">Reference proteome</keyword>
<evidence type="ECO:0000313" key="1">
    <source>
        <dbReference type="EMBL" id="KAJ7748283.1"/>
    </source>
</evidence>
<proteinExistence type="predicted"/>
<accession>A0AAD7N645</accession>
<name>A0AAD7N645_9AGAR</name>
<sequence length="224" mass="24455">MTIRGQWSGLTRVGCSVIWGQLLNLCTPVDLRKSYPVLANQLGSLSTSLETAGTQSNAVAHGVKPPSLEVIANQSHSLALERDAVLQQIRALPGFERFLSSKPISELLLAAQKGPVAIRKSFMFHFGSSHCFKHSSWRIWWCPTGPLAFLPIHAAGLYGKDQAFGSTLSDFLISSYTPSLTALIQGYRPQSGSKEDRQLLAVTRPSAKGQSYIPGTQDEIKFIK</sequence>
<gene>
    <name evidence="1" type="ORF">DFH07DRAFT_775743</name>
</gene>
<evidence type="ECO:0000313" key="2">
    <source>
        <dbReference type="Proteomes" id="UP001215280"/>
    </source>
</evidence>
<comment type="caution">
    <text evidence="1">The sequence shown here is derived from an EMBL/GenBank/DDBJ whole genome shotgun (WGS) entry which is preliminary data.</text>
</comment>
<dbReference type="EMBL" id="JARJLG010000090">
    <property type="protein sequence ID" value="KAJ7748283.1"/>
    <property type="molecule type" value="Genomic_DNA"/>
</dbReference>